<dbReference type="PANTHER" id="PTHR32507">
    <property type="entry name" value="NA(+)/H(+) ANTIPORTER 1"/>
    <property type="match status" value="1"/>
</dbReference>
<keyword evidence="8 9" id="KW-0472">Membrane</keyword>
<dbReference type="GO" id="GO:0008324">
    <property type="term" value="F:monoatomic cation transmembrane transporter activity"/>
    <property type="evidence" value="ECO:0007669"/>
    <property type="project" value="InterPro"/>
</dbReference>
<feature type="transmembrane region" description="Helical" evidence="9">
    <location>
        <begin position="257"/>
        <end position="277"/>
    </location>
</feature>
<dbReference type="GO" id="GO:0015297">
    <property type="term" value="F:antiporter activity"/>
    <property type="evidence" value="ECO:0007669"/>
    <property type="project" value="UniProtKB-KW"/>
</dbReference>
<evidence type="ECO:0000256" key="3">
    <source>
        <dbReference type="ARBA" id="ARBA00022449"/>
    </source>
</evidence>
<evidence type="ECO:0000256" key="2">
    <source>
        <dbReference type="ARBA" id="ARBA00022448"/>
    </source>
</evidence>
<dbReference type="InterPro" id="IPR006153">
    <property type="entry name" value="Cation/H_exchanger_TM"/>
</dbReference>
<dbReference type="Gene3D" id="3.30.70.1450">
    <property type="entry name" value="Regulator of K+ conductance, C-terminal domain"/>
    <property type="match status" value="2"/>
</dbReference>
<evidence type="ECO:0000313" key="11">
    <source>
        <dbReference type="EMBL" id="MRI84435.1"/>
    </source>
</evidence>
<evidence type="ECO:0000256" key="1">
    <source>
        <dbReference type="ARBA" id="ARBA00004651"/>
    </source>
</evidence>
<dbReference type="RefSeq" id="WP_153862920.1">
    <property type="nucleotide sequence ID" value="NZ_WJQS01000001.1"/>
</dbReference>
<accession>A0A6I2GLI3</accession>
<gene>
    <name evidence="11" type="ORF">GIY09_00775</name>
</gene>
<feature type="domain" description="RCK C-terminal" evidence="10">
    <location>
        <begin position="472"/>
        <end position="529"/>
    </location>
</feature>
<evidence type="ECO:0000256" key="6">
    <source>
        <dbReference type="ARBA" id="ARBA00022989"/>
    </source>
</evidence>
<evidence type="ECO:0000313" key="12">
    <source>
        <dbReference type="Proteomes" id="UP000430975"/>
    </source>
</evidence>
<feature type="transmembrane region" description="Helical" evidence="9">
    <location>
        <begin position="320"/>
        <end position="339"/>
    </location>
</feature>
<sequence length="529" mass="58447">MYILIISLVLILALIAMRVANDLKIPQLLLFMLLGVSFNFFGVDFTNYAFSNQVASLALMFIIFYGGFGTKWKMSKPVAKEAIILSFFGTIFTALITGFFVYLVFNFSLLEALLLGSIIGSTDYASVSDVLSSRNLKLKYNTDSLLELESGSNDPTAYTMVILFVTLLQGENINVPSLILLQIGLGLALGFVLGWIFIRLLDYLKTKEGMEVILLAAAALFTYEFTNQIGGNGYLAVYIFGIYIGNKEFVGKRGVVFFFDSFTSLAQIGLFFLLGLLSNPSSIVEMMPIAFVIMMFMTLIARPAAIYGLMFPFKMKKDQLAVIAFAGLRGAAAIAFAISVVNSNTPNINDLYHIVFDICLLSSLIQGGLLPVLSKKTDMVDPEVSSLRNFNSLQDKSDVGFLATKIKADSHLANAYIRDINLAFDFIIAKILRQDDTIVPHGDIQLQAGDIIVLAGRSYFDVVGTDLLEFRINDYNKWVNKEIKDIKLDRDSLIVLVLRDDNELVVPNGDTRILEGDTVLVLEAKGIEA</sequence>
<evidence type="ECO:0000256" key="4">
    <source>
        <dbReference type="ARBA" id="ARBA00022475"/>
    </source>
</evidence>
<dbReference type="GO" id="GO:0005886">
    <property type="term" value="C:plasma membrane"/>
    <property type="evidence" value="ECO:0007669"/>
    <property type="project" value="UniProtKB-SubCell"/>
</dbReference>
<keyword evidence="6 9" id="KW-1133">Transmembrane helix</keyword>
<dbReference type="Pfam" id="PF00999">
    <property type="entry name" value="Na_H_Exchanger"/>
    <property type="match status" value="1"/>
</dbReference>
<dbReference type="InterPro" id="IPR036721">
    <property type="entry name" value="RCK_C_sf"/>
</dbReference>
<dbReference type="NCBIfam" id="NF003715">
    <property type="entry name" value="PRK05326.1-2"/>
    <property type="match status" value="1"/>
</dbReference>
<evidence type="ECO:0000256" key="8">
    <source>
        <dbReference type="ARBA" id="ARBA00023136"/>
    </source>
</evidence>
<feature type="transmembrane region" description="Helical" evidence="9">
    <location>
        <begin position="351"/>
        <end position="373"/>
    </location>
</feature>
<dbReference type="EMBL" id="WJQS01000001">
    <property type="protein sequence ID" value="MRI84435.1"/>
    <property type="molecule type" value="Genomic_DNA"/>
</dbReference>
<dbReference type="GO" id="GO:0006813">
    <property type="term" value="P:potassium ion transport"/>
    <property type="evidence" value="ECO:0007669"/>
    <property type="project" value="InterPro"/>
</dbReference>
<reference evidence="11 12" key="1">
    <citation type="submission" date="2019-11" db="EMBL/GenBank/DDBJ databases">
        <title>Characterisation of Fundicoccus ignavus gen. nov. sp. nov., a novel genus of the family Aerococcaceae isolated from bulk tank milk.</title>
        <authorList>
            <person name="Siebert A."/>
            <person name="Huptas C."/>
            <person name="Wenning M."/>
            <person name="Scherer S."/>
            <person name="Doll E.V."/>
        </authorList>
    </citation>
    <scope>NUCLEOTIDE SEQUENCE [LARGE SCALE GENOMIC DNA]</scope>
    <source>
        <strain evidence="11 12">WS4759</strain>
    </source>
</reference>
<comment type="caution">
    <text evidence="11">The sequence shown here is derived from an EMBL/GenBank/DDBJ whole genome shotgun (WGS) entry which is preliminary data.</text>
</comment>
<evidence type="ECO:0000256" key="5">
    <source>
        <dbReference type="ARBA" id="ARBA00022692"/>
    </source>
</evidence>
<dbReference type="InterPro" id="IPR006037">
    <property type="entry name" value="RCK_C"/>
</dbReference>
<feature type="transmembrane region" description="Helical" evidence="9">
    <location>
        <begin position="82"/>
        <end position="105"/>
    </location>
</feature>
<feature type="transmembrane region" description="Helical" evidence="9">
    <location>
        <begin position="50"/>
        <end position="70"/>
    </location>
</feature>
<dbReference type="Pfam" id="PF02080">
    <property type="entry name" value="TrkA_C"/>
    <property type="match status" value="2"/>
</dbReference>
<dbReference type="AlphaFoldDB" id="A0A6I2GLI3"/>
<dbReference type="GO" id="GO:1902600">
    <property type="term" value="P:proton transmembrane transport"/>
    <property type="evidence" value="ECO:0007669"/>
    <property type="project" value="InterPro"/>
</dbReference>
<dbReference type="NCBIfam" id="NF003716">
    <property type="entry name" value="PRK05326.1-3"/>
    <property type="match status" value="1"/>
</dbReference>
<evidence type="ECO:0000259" key="10">
    <source>
        <dbReference type="PROSITE" id="PS51202"/>
    </source>
</evidence>
<dbReference type="InterPro" id="IPR038770">
    <property type="entry name" value="Na+/solute_symporter_sf"/>
</dbReference>
<dbReference type="Gene3D" id="1.20.1530.20">
    <property type="match status" value="1"/>
</dbReference>
<keyword evidence="5 9" id="KW-0812">Transmembrane</keyword>
<organism evidence="11 12">
    <name type="scientific">Fundicoccus ignavus</name>
    <dbReference type="NCBI Taxonomy" id="2664442"/>
    <lineage>
        <taxon>Bacteria</taxon>
        <taxon>Bacillati</taxon>
        <taxon>Bacillota</taxon>
        <taxon>Bacilli</taxon>
        <taxon>Lactobacillales</taxon>
        <taxon>Aerococcaceae</taxon>
        <taxon>Fundicoccus</taxon>
    </lineage>
</organism>
<name>A0A6I2GLI3_9LACT</name>
<keyword evidence="2" id="KW-0813">Transport</keyword>
<protein>
    <submittedName>
        <fullName evidence="11">Potassium/proton antiporter</fullName>
    </submittedName>
</protein>
<evidence type="ECO:0000256" key="9">
    <source>
        <dbReference type="SAM" id="Phobius"/>
    </source>
</evidence>
<keyword evidence="3" id="KW-0050">Antiport</keyword>
<feature type="transmembrane region" description="Helical" evidence="9">
    <location>
        <begin position="289"/>
        <end position="313"/>
    </location>
</feature>
<feature type="domain" description="RCK C-terminal" evidence="10">
    <location>
        <begin position="388"/>
        <end position="471"/>
    </location>
</feature>
<dbReference type="PROSITE" id="PS51202">
    <property type="entry name" value="RCK_C"/>
    <property type="match status" value="2"/>
</dbReference>
<evidence type="ECO:0000256" key="7">
    <source>
        <dbReference type="ARBA" id="ARBA00023065"/>
    </source>
</evidence>
<keyword evidence="12" id="KW-1185">Reference proteome</keyword>
<comment type="subcellular location">
    <subcellularLocation>
        <location evidence="1">Cell membrane</location>
        <topology evidence="1">Multi-pass membrane protein</topology>
    </subcellularLocation>
</comment>
<proteinExistence type="predicted"/>
<dbReference type="PANTHER" id="PTHR32507:SF7">
    <property type="entry name" value="K(+)_H(+) ANTIPORTER NHAP2"/>
    <property type="match status" value="1"/>
</dbReference>
<keyword evidence="4" id="KW-1003">Cell membrane</keyword>
<keyword evidence="7" id="KW-0406">Ion transport</keyword>
<feature type="transmembrane region" description="Helical" evidence="9">
    <location>
        <begin position="178"/>
        <end position="198"/>
    </location>
</feature>
<dbReference type="SUPFAM" id="SSF116726">
    <property type="entry name" value="TrkA C-terminal domain-like"/>
    <property type="match status" value="2"/>
</dbReference>
<dbReference type="Proteomes" id="UP000430975">
    <property type="component" value="Unassembled WGS sequence"/>
</dbReference>